<evidence type="ECO:0000313" key="1">
    <source>
        <dbReference type="EMBL" id="RYC31219.1"/>
    </source>
</evidence>
<gene>
    <name evidence="1" type="ORF">D3273_15120</name>
</gene>
<dbReference type="EMBL" id="QYBB01000016">
    <property type="protein sequence ID" value="RYC31219.1"/>
    <property type="molecule type" value="Genomic_DNA"/>
</dbReference>
<name>A0A4Q2U3V9_9HYPH</name>
<protein>
    <submittedName>
        <fullName evidence="1">Uncharacterized protein</fullName>
    </submittedName>
</protein>
<dbReference type="RefSeq" id="WP_129227721.1">
    <property type="nucleotide sequence ID" value="NZ_QYBB01000016.1"/>
</dbReference>
<reference evidence="1 2" key="2">
    <citation type="submission" date="2019-02" db="EMBL/GenBank/DDBJ databases">
        <title>'Lichenibacterium ramalinii' gen. nov. sp. nov., 'Lichenibacterium minor' gen. nov. sp. nov.</title>
        <authorList>
            <person name="Pankratov T."/>
        </authorList>
    </citation>
    <scope>NUCLEOTIDE SEQUENCE [LARGE SCALE GENOMIC DNA]</scope>
    <source>
        <strain evidence="1 2">RmlP026</strain>
    </source>
</reference>
<proteinExistence type="predicted"/>
<reference evidence="1 2" key="1">
    <citation type="submission" date="2018-12" db="EMBL/GenBank/DDBJ databases">
        <authorList>
            <person name="Grouzdev D.S."/>
            <person name="Krutkina M.S."/>
        </authorList>
    </citation>
    <scope>NUCLEOTIDE SEQUENCE [LARGE SCALE GENOMIC DNA]</scope>
    <source>
        <strain evidence="1 2">RmlP026</strain>
    </source>
</reference>
<dbReference type="Proteomes" id="UP000290759">
    <property type="component" value="Unassembled WGS sequence"/>
</dbReference>
<organism evidence="1 2">
    <name type="scientific">Lichenibacterium minor</name>
    <dbReference type="NCBI Taxonomy" id="2316528"/>
    <lineage>
        <taxon>Bacteria</taxon>
        <taxon>Pseudomonadati</taxon>
        <taxon>Pseudomonadota</taxon>
        <taxon>Alphaproteobacteria</taxon>
        <taxon>Hyphomicrobiales</taxon>
        <taxon>Lichenihabitantaceae</taxon>
        <taxon>Lichenibacterium</taxon>
    </lineage>
</organism>
<comment type="caution">
    <text evidence="1">The sequence shown here is derived from an EMBL/GenBank/DDBJ whole genome shotgun (WGS) entry which is preliminary data.</text>
</comment>
<dbReference type="OrthoDB" id="9873092at2"/>
<dbReference type="AlphaFoldDB" id="A0A4Q2U3V9"/>
<evidence type="ECO:0000313" key="2">
    <source>
        <dbReference type="Proteomes" id="UP000290759"/>
    </source>
</evidence>
<keyword evidence="2" id="KW-1185">Reference proteome</keyword>
<accession>A0A4Q2U3V9</accession>
<sequence length="137" mass="14971">MTRIAAITPAHREHLRQLKADFEQAYDAIPDVSDRSSPAFRAAESLYRAWIKAIDAQAMALLDDLDALDIGGGGPRPAPSVQRLYSPIAPVRAGEVDHVFSEMEDMLHARDLIEDEDSDDDLLEVLGAPGARPGPLR</sequence>